<dbReference type="NCBIfam" id="TIGR01120">
    <property type="entry name" value="rpiB"/>
    <property type="match status" value="1"/>
</dbReference>
<evidence type="ECO:0000256" key="1">
    <source>
        <dbReference type="ARBA" id="ARBA00008754"/>
    </source>
</evidence>
<evidence type="ECO:0000313" key="6">
    <source>
        <dbReference type="Proteomes" id="UP000186917"/>
    </source>
</evidence>
<feature type="binding site" evidence="4">
    <location>
        <position position="117"/>
    </location>
    <ligand>
        <name>D-ribulose 5-phosphate</name>
        <dbReference type="ChEBI" id="CHEBI:58121"/>
    </ligand>
</feature>
<evidence type="ECO:0000256" key="2">
    <source>
        <dbReference type="ARBA" id="ARBA00023235"/>
    </source>
</evidence>
<feature type="binding site" evidence="4">
    <location>
        <begin position="16"/>
        <end position="17"/>
    </location>
    <ligand>
        <name>D-ribulose 5-phosphate</name>
        <dbReference type="ChEBI" id="CHEBI:58121"/>
    </ligand>
</feature>
<feature type="active site" description="Proton acceptor" evidence="3">
    <location>
        <position position="73"/>
    </location>
</feature>
<dbReference type="GO" id="GO:0004751">
    <property type="term" value="F:ribose-5-phosphate isomerase activity"/>
    <property type="evidence" value="ECO:0007669"/>
    <property type="project" value="TreeGrafter"/>
</dbReference>
<dbReference type="InterPro" id="IPR036569">
    <property type="entry name" value="RpiB_LacA_LacB_sf"/>
</dbReference>
<feature type="binding site" evidence="4">
    <location>
        <begin position="74"/>
        <end position="78"/>
    </location>
    <ligand>
        <name>D-ribulose 5-phosphate</name>
        <dbReference type="ChEBI" id="CHEBI:58121"/>
    </ligand>
</feature>
<dbReference type="GO" id="GO:0019316">
    <property type="term" value="P:D-allose catabolic process"/>
    <property type="evidence" value="ECO:0007669"/>
    <property type="project" value="TreeGrafter"/>
</dbReference>
<feature type="binding site" evidence="4">
    <location>
        <position position="140"/>
    </location>
    <ligand>
        <name>D-ribulose 5-phosphate</name>
        <dbReference type="ChEBI" id="CHEBI:58121"/>
    </ligand>
</feature>
<dbReference type="RefSeq" id="WP_076376701.1">
    <property type="nucleotide sequence ID" value="NZ_AP017422.1"/>
</dbReference>
<dbReference type="InterPro" id="IPR004785">
    <property type="entry name" value="RpiB"/>
</dbReference>
<dbReference type="KEGG" id="fln:FLA_5886"/>
<dbReference type="Gene3D" id="3.40.1400.10">
    <property type="entry name" value="Sugar-phosphate isomerase, RpiB/LacA/LacB"/>
    <property type="match status" value="1"/>
</dbReference>
<comment type="similarity">
    <text evidence="1">Belongs to the LacAB/RpiB family.</text>
</comment>
<dbReference type="STRING" id="477680.SAMN05421788_1011265"/>
<gene>
    <name evidence="5" type="ORF">SAMN05421788_1011265</name>
</gene>
<organism evidence="5 6">
    <name type="scientific">Filimonas lacunae</name>
    <dbReference type="NCBI Taxonomy" id="477680"/>
    <lineage>
        <taxon>Bacteria</taxon>
        <taxon>Pseudomonadati</taxon>
        <taxon>Bacteroidota</taxon>
        <taxon>Chitinophagia</taxon>
        <taxon>Chitinophagales</taxon>
        <taxon>Chitinophagaceae</taxon>
        <taxon>Filimonas</taxon>
    </lineage>
</organism>
<dbReference type="AlphaFoldDB" id="A0A173MQ94"/>
<dbReference type="NCBIfam" id="NF004051">
    <property type="entry name" value="PRK05571.1"/>
    <property type="match status" value="1"/>
</dbReference>
<name>A0A173MQ94_9BACT</name>
<dbReference type="InterPro" id="IPR003500">
    <property type="entry name" value="RpiB_LacA_LacB"/>
</dbReference>
<evidence type="ECO:0000256" key="3">
    <source>
        <dbReference type="PIRSR" id="PIRSR005384-1"/>
    </source>
</evidence>
<feature type="binding site" evidence="4">
    <location>
        <position position="144"/>
    </location>
    <ligand>
        <name>D-ribulose 5-phosphate</name>
        <dbReference type="ChEBI" id="CHEBI:58121"/>
    </ligand>
</feature>
<dbReference type="GO" id="GO:0009052">
    <property type="term" value="P:pentose-phosphate shunt, non-oxidative branch"/>
    <property type="evidence" value="ECO:0007669"/>
    <property type="project" value="TreeGrafter"/>
</dbReference>
<feature type="active site" description="Proton donor" evidence="3">
    <location>
        <position position="106"/>
    </location>
</feature>
<dbReference type="Pfam" id="PF02502">
    <property type="entry name" value="LacAB_rpiB"/>
    <property type="match status" value="1"/>
</dbReference>
<evidence type="ECO:0000313" key="5">
    <source>
        <dbReference type="EMBL" id="SIS79646.1"/>
    </source>
</evidence>
<dbReference type="PIRSF" id="PIRSF005384">
    <property type="entry name" value="RpiB_LacA_B"/>
    <property type="match status" value="1"/>
</dbReference>
<evidence type="ECO:0000256" key="4">
    <source>
        <dbReference type="PIRSR" id="PIRSR005384-2"/>
    </source>
</evidence>
<dbReference type="PANTHER" id="PTHR30345">
    <property type="entry name" value="RIBOSE-5-PHOSPHATE ISOMERASE B"/>
    <property type="match status" value="1"/>
</dbReference>
<protein>
    <submittedName>
        <fullName evidence="5">Ribose 5-phosphate isomerase B</fullName>
    </submittedName>
</protein>
<dbReference type="OrthoDB" id="1778624at2"/>
<dbReference type="NCBIfam" id="TIGR00689">
    <property type="entry name" value="rpiB_lacA_lacB"/>
    <property type="match status" value="1"/>
</dbReference>
<accession>A0A173MQ94</accession>
<proteinExistence type="inferred from homology"/>
<dbReference type="EMBL" id="FTOR01000001">
    <property type="protein sequence ID" value="SIS79646.1"/>
    <property type="molecule type" value="Genomic_DNA"/>
</dbReference>
<dbReference type="PANTHER" id="PTHR30345:SF0">
    <property type="entry name" value="DNA DAMAGE-REPAIR_TOLERATION PROTEIN DRT102"/>
    <property type="match status" value="1"/>
</dbReference>
<reference evidence="6" key="1">
    <citation type="submission" date="2017-01" db="EMBL/GenBank/DDBJ databases">
        <authorList>
            <person name="Varghese N."/>
            <person name="Submissions S."/>
        </authorList>
    </citation>
    <scope>NUCLEOTIDE SEQUENCE [LARGE SCALE GENOMIC DNA]</scope>
    <source>
        <strain evidence="6">DSM 21054</strain>
    </source>
</reference>
<dbReference type="Proteomes" id="UP000186917">
    <property type="component" value="Unassembled WGS sequence"/>
</dbReference>
<keyword evidence="6" id="KW-1185">Reference proteome</keyword>
<sequence length="151" mass="16238">MSNTFDLSKPVAIGSDHAGFEYKQATIQWLTEKGIAVKDMGTYSTSSVDYPDFAHPVSAAVENGEAAFGILYCGSANGVAITANKHQGVRAGLAWDNEVAKLIRLHNNANIICMPARFIALPLALDLLTTFMNTAFEGGRHADRVNKIACH</sequence>
<keyword evidence="2 5" id="KW-0413">Isomerase</keyword>
<dbReference type="SUPFAM" id="SSF89623">
    <property type="entry name" value="Ribose/Galactose isomerase RpiB/AlsB"/>
    <property type="match status" value="1"/>
</dbReference>
<feature type="binding site" evidence="4">
    <location>
        <position position="107"/>
    </location>
    <ligand>
        <name>D-ribulose 5-phosphate</name>
        <dbReference type="ChEBI" id="CHEBI:58121"/>
    </ligand>
</feature>